<evidence type="ECO:0008006" key="3">
    <source>
        <dbReference type="Google" id="ProtNLM"/>
    </source>
</evidence>
<organism evidence="1 2">
    <name type="scientific">Actibacterium atlanticum</name>
    <dbReference type="NCBI Taxonomy" id="1461693"/>
    <lineage>
        <taxon>Bacteria</taxon>
        <taxon>Pseudomonadati</taxon>
        <taxon>Pseudomonadota</taxon>
        <taxon>Alphaproteobacteria</taxon>
        <taxon>Rhodobacterales</taxon>
        <taxon>Roseobacteraceae</taxon>
        <taxon>Actibacterium</taxon>
    </lineage>
</organism>
<comment type="caution">
    <text evidence="1">The sequence shown here is derived from an EMBL/GenBank/DDBJ whole genome shotgun (WGS) entry which is preliminary data.</text>
</comment>
<dbReference type="eggNOG" id="COG4333">
    <property type="taxonomic scope" value="Bacteria"/>
</dbReference>
<dbReference type="RefSeq" id="WP_035249909.1">
    <property type="nucleotide sequence ID" value="NZ_AQQY01000003.1"/>
</dbReference>
<sequence>MITRTFQKDDAASTAIYSDCEKYRYALTRIWAPEGRKALFIMLNPSTATEVQNDPTVERCERRARALGFGAFRVTNIFAWRDTDPRKMRAAADPVGPENDRTILDSCPWADQIVCAWGTHGAHLDRGARMESLLRETGLPLYHLGLSKAGHPKHPLYIAYTQQPELWA</sequence>
<proteinExistence type="predicted"/>
<dbReference type="PATRIC" id="fig|1461693.3.peg.1427"/>
<name>A0A058ZN69_9RHOB</name>
<dbReference type="AlphaFoldDB" id="A0A058ZN69"/>
<dbReference type="EMBL" id="AQQY01000003">
    <property type="protein sequence ID" value="KCV82670.1"/>
    <property type="molecule type" value="Genomic_DNA"/>
</dbReference>
<dbReference type="Proteomes" id="UP000024836">
    <property type="component" value="Unassembled WGS sequence"/>
</dbReference>
<dbReference type="STRING" id="1461693.ATO10_06996"/>
<dbReference type="InterPro" id="IPR012441">
    <property type="entry name" value="DUF1643"/>
</dbReference>
<reference evidence="1 2" key="1">
    <citation type="submission" date="2013-04" db="EMBL/GenBank/DDBJ databases">
        <title>Shimia sp. 22II-S11-Z10 Genome Sequencing.</title>
        <authorList>
            <person name="Lai Q."/>
            <person name="Li G."/>
            <person name="Shao Z."/>
        </authorList>
    </citation>
    <scope>NUCLEOTIDE SEQUENCE [LARGE SCALE GENOMIC DNA]</scope>
    <source>
        <strain evidence="2">22II-S11-Z10</strain>
    </source>
</reference>
<keyword evidence="2" id="KW-1185">Reference proteome</keyword>
<gene>
    <name evidence="1" type="ORF">ATO10_06996</name>
</gene>
<accession>A0A058ZN69</accession>
<dbReference type="OrthoDB" id="9807577at2"/>
<dbReference type="Pfam" id="PF07799">
    <property type="entry name" value="DUF1643"/>
    <property type="match status" value="1"/>
</dbReference>
<evidence type="ECO:0000313" key="2">
    <source>
        <dbReference type="Proteomes" id="UP000024836"/>
    </source>
</evidence>
<evidence type="ECO:0000313" key="1">
    <source>
        <dbReference type="EMBL" id="KCV82670.1"/>
    </source>
</evidence>
<protein>
    <recommendedName>
        <fullName evidence="3">DUF1643 domain-containing protein</fullName>
    </recommendedName>
</protein>